<dbReference type="EMBL" id="JAGXOE010000031">
    <property type="protein sequence ID" value="MBS4102280.1"/>
    <property type="molecule type" value="Genomic_DNA"/>
</dbReference>
<dbReference type="Proteomes" id="UP000676853">
    <property type="component" value="Unassembled WGS sequence"/>
</dbReference>
<evidence type="ECO:0000313" key="2">
    <source>
        <dbReference type="Proteomes" id="UP000676853"/>
    </source>
</evidence>
<name>A0ABS5NDZ7_TSUPA</name>
<protein>
    <submittedName>
        <fullName evidence="1">Uncharacterized protein</fullName>
    </submittedName>
</protein>
<gene>
    <name evidence="1" type="ORF">KFZ73_13675</name>
</gene>
<comment type="caution">
    <text evidence="1">The sequence shown here is derived from an EMBL/GenBank/DDBJ whole genome shotgun (WGS) entry which is preliminary data.</text>
</comment>
<accession>A0ABS5NDZ7</accession>
<proteinExistence type="predicted"/>
<sequence length="83" mass="8805">MTLRASERGSGRPAVRRLGEVVSTSPFHFVVPTVVEMNRDDGTRAGAIRSRRTFPISFVASCDDLDARGLAAVAVIVGFGTVA</sequence>
<keyword evidence="2" id="KW-1185">Reference proteome</keyword>
<reference evidence="1 2" key="1">
    <citation type="submission" date="2021-04" db="EMBL/GenBank/DDBJ databases">
        <title>Whole genome sequence analysis of a thiophenic sulfur metabolizing bacteria.</title>
        <authorList>
            <person name="Akhtar N."/>
            <person name="Akram J."/>
            <person name="Aslam A."/>
        </authorList>
    </citation>
    <scope>NUCLEOTIDE SEQUENCE [LARGE SCALE GENOMIC DNA]</scope>
    <source>
        <strain evidence="1 2">3OW</strain>
    </source>
</reference>
<organism evidence="1 2">
    <name type="scientific">Tsukamurella paurometabola</name>
    <name type="common">Corynebacterium paurometabolum</name>
    <dbReference type="NCBI Taxonomy" id="2061"/>
    <lineage>
        <taxon>Bacteria</taxon>
        <taxon>Bacillati</taxon>
        <taxon>Actinomycetota</taxon>
        <taxon>Actinomycetes</taxon>
        <taxon>Mycobacteriales</taxon>
        <taxon>Tsukamurellaceae</taxon>
        <taxon>Tsukamurella</taxon>
    </lineage>
</organism>
<dbReference type="RefSeq" id="WP_212554032.1">
    <property type="nucleotide sequence ID" value="NZ_JAGXOE010000031.1"/>
</dbReference>
<evidence type="ECO:0000313" key="1">
    <source>
        <dbReference type="EMBL" id="MBS4102280.1"/>
    </source>
</evidence>